<dbReference type="Gene3D" id="3.40.250.10">
    <property type="entry name" value="Rhodanese-like domain"/>
    <property type="match status" value="1"/>
</dbReference>
<dbReference type="EC" id="3.1.3.48" evidence="2"/>
<evidence type="ECO:0000256" key="1">
    <source>
        <dbReference type="ARBA" id="ARBA00011065"/>
    </source>
</evidence>
<evidence type="ECO:0000313" key="9">
    <source>
        <dbReference type="EMBL" id="KAK2958526.1"/>
    </source>
</evidence>
<keyword evidence="4 9" id="KW-0378">Hydrolase</keyword>
<comment type="caution">
    <text evidence="9">The sequence shown here is derived from an EMBL/GenBank/DDBJ whole genome shotgun (WGS) entry which is preliminary data.</text>
</comment>
<evidence type="ECO:0000256" key="5">
    <source>
        <dbReference type="ARBA" id="ARBA00022912"/>
    </source>
</evidence>
<dbReference type="InterPro" id="IPR001763">
    <property type="entry name" value="Rhodanese-like_dom"/>
</dbReference>
<gene>
    <name evidence="9" type="ORF">BLNAU_6560</name>
</gene>
<evidence type="ECO:0000256" key="4">
    <source>
        <dbReference type="ARBA" id="ARBA00022801"/>
    </source>
</evidence>
<comment type="similarity">
    <text evidence="1">Belongs to the MPI phosphatase family.</text>
</comment>
<dbReference type="PANTHER" id="PTHR10828">
    <property type="entry name" value="M-PHASE INDUCER PHOSPHATASE DUAL SPECIFICITY PHOSPHATASE CDC25"/>
    <property type="match status" value="1"/>
</dbReference>
<dbReference type="PRINTS" id="PR00716">
    <property type="entry name" value="MPIPHPHTASE"/>
</dbReference>
<protein>
    <recommendedName>
        <fullName evidence="2">protein-tyrosine-phosphatase</fullName>
        <ecNumber evidence="2">3.1.3.48</ecNumber>
    </recommendedName>
</protein>
<evidence type="ECO:0000256" key="3">
    <source>
        <dbReference type="ARBA" id="ARBA00022618"/>
    </source>
</evidence>
<feature type="domain" description="Rhodanese" evidence="8">
    <location>
        <begin position="38"/>
        <end position="138"/>
    </location>
</feature>
<evidence type="ECO:0000313" key="10">
    <source>
        <dbReference type="Proteomes" id="UP001281761"/>
    </source>
</evidence>
<evidence type="ECO:0000256" key="7">
    <source>
        <dbReference type="SAM" id="MobiDB-lite"/>
    </source>
</evidence>
<accession>A0ABQ9Y450</accession>
<dbReference type="PROSITE" id="PS50206">
    <property type="entry name" value="RHODANESE_3"/>
    <property type="match status" value="1"/>
</dbReference>
<dbReference type="EMBL" id="JARBJD010000037">
    <property type="protein sequence ID" value="KAK2958526.1"/>
    <property type="molecule type" value="Genomic_DNA"/>
</dbReference>
<dbReference type="InterPro" id="IPR000751">
    <property type="entry name" value="MPI_Phosphatase"/>
</dbReference>
<keyword evidence="6" id="KW-0131">Cell cycle</keyword>
<keyword evidence="3" id="KW-0132">Cell division</keyword>
<evidence type="ECO:0000256" key="2">
    <source>
        <dbReference type="ARBA" id="ARBA00013064"/>
    </source>
</evidence>
<evidence type="ECO:0000256" key="6">
    <source>
        <dbReference type="ARBA" id="ARBA00023306"/>
    </source>
</evidence>
<dbReference type="SMART" id="SM00450">
    <property type="entry name" value="RHOD"/>
    <property type="match status" value="1"/>
</dbReference>
<dbReference type="Pfam" id="PF00581">
    <property type="entry name" value="Rhodanese"/>
    <property type="match status" value="1"/>
</dbReference>
<keyword evidence="5" id="KW-0904">Protein phosphatase</keyword>
<dbReference type="Proteomes" id="UP001281761">
    <property type="component" value="Unassembled WGS sequence"/>
</dbReference>
<name>A0ABQ9Y450_9EUKA</name>
<reference evidence="9 10" key="1">
    <citation type="journal article" date="2022" name="bioRxiv">
        <title>Genomics of Preaxostyla Flagellates Illuminates Evolutionary Transitions and the Path Towards Mitochondrial Loss.</title>
        <authorList>
            <person name="Novak L.V.F."/>
            <person name="Treitli S.C."/>
            <person name="Pyrih J."/>
            <person name="Halakuc P."/>
            <person name="Pipaliya S.V."/>
            <person name="Vacek V."/>
            <person name="Brzon O."/>
            <person name="Soukal P."/>
            <person name="Eme L."/>
            <person name="Dacks J.B."/>
            <person name="Karnkowska A."/>
            <person name="Elias M."/>
            <person name="Hampl V."/>
        </authorList>
    </citation>
    <scope>NUCLEOTIDE SEQUENCE [LARGE SCALE GENOMIC DNA]</scope>
    <source>
        <strain evidence="9">NAU3</strain>
        <tissue evidence="9">Gut</tissue>
    </source>
</reference>
<keyword evidence="10" id="KW-1185">Reference proteome</keyword>
<feature type="region of interest" description="Disordered" evidence="7">
    <location>
        <begin position="169"/>
        <end position="203"/>
    </location>
</feature>
<sequence>MKHALSSPQKPIIPASTDDSIWTLVPEEMIRLLAGQYTMHKYIIIDTRYPYEFEGGHLVNAINVYTEEQMVEIFFSPASTNGNNIIIVFHCEFSSERAPTMARRLRKMDRDMSEYPHLHYPQIYILEGGFHRFYHQYSHYPEFFSRDYKFISMFDARFVNDCKQYQSKRPHKSVNRSRSLFHPNKRTKGKKELQAIERTSTIK</sequence>
<evidence type="ECO:0000259" key="8">
    <source>
        <dbReference type="PROSITE" id="PS50206"/>
    </source>
</evidence>
<proteinExistence type="inferred from homology"/>
<organism evidence="9 10">
    <name type="scientific">Blattamonas nauphoetae</name>
    <dbReference type="NCBI Taxonomy" id="2049346"/>
    <lineage>
        <taxon>Eukaryota</taxon>
        <taxon>Metamonada</taxon>
        <taxon>Preaxostyla</taxon>
        <taxon>Oxymonadida</taxon>
        <taxon>Blattamonas</taxon>
    </lineage>
</organism>
<dbReference type="GO" id="GO:0004725">
    <property type="term" value="F:protein tyrosine phosphatase activity"/>
    <property type="evidence" value="ECO:0007669"/>
    <property type="project" value="UniProtKB-EC"/>
</dbReference>
<dbReference type="InterPro" id="IPR036873">
    <property type="entry name" value="Rhodanese-like_dom_sf"/>
</dbReference>
<dbReference type="SUPFAM" id="SSF52821">
    <property type="entry name" value="Rhodanese/Cell cycle control phosphatase"/>
    <property type="match status" value="1"/>
</dbReference>